<dbReference type="GO" id="GO:0000776">
    <property type="term" value="C:kinetochore"/>
    <property type="evidence" value="ECO:0007669"/>
    <property type="project" value="UniProtKB-UniRule"/>
</dbReference>
<dbReference type="EMBL" id="JBJQND010000019">
    <property type="protein sequence ID" value="KAL3832009.1"/>
    <property type="molecule type" value="Genomic_DNA"/>
</dbReference>
<keyword evidence="9 11" id="KW-0137">Centromere</keyword>
<evidence type="ECO:0000256" key="9">
    <source>
        <dbReference type="ARBA" id="ARBA00023328"/>
    </source>
</evidence>
<dbReference type="Pfam" id="PF08234">
    <property type="entry name" value="Spindle_Spc25"/>
    <property type="match status" value="1"/>
</dbReference>
<evidence type="ECO:0000313" key="15">
    <source>
        <dbReference type="Proteomes" id="UP001634394"/>
    </source>
</evidence>
<dbReference type="FunFam" id="3.30.457.50:FF:000001">
    <property type="entry name" value="Probable kinetochore protein spc25"/>
    <property type="match status" value="1"/>
</dbReference>
<keyword evidence="15" id="KW-1185">Reference proteome</keyword>
<evidence type="ECO:0000256" key="5">
    <source>
        <dbReference type="ARBA" id="ARBA00022618"/>
    </source>
</evidence>
<evidence type="ECO:0000256" key="4">
    <source>
        <dbReference type="ARBA" id="ARBA00022454"/>
    </source>
</evidence>
<dbReference type="PANTHER" id="PTHR14281">
    <property type="entry name" value="KINETOCHORE PROTEIN SPC25-RELATED"/>
    <property type="match status" value="1"/>
</dbReference>
<evidence type="ECO:0000256" key="6">
    <source>
        <dbReference type="ARBA" id="ARBA00022776"/>
    </source>
</evidence>
<evidence type="ECO:0000259" key="13">
    <source>
        <dbReference type="Pfam" id="PF08234"/>
    </source>
</evidence>
<evidence type="ECO:0000313" key="14">
    <source>
        <dbReference type="EMBL" id="KAL3832009.1"/>
    </source>
</evidence>
<evidence type="ECO:0000256" key="3">
    <source>
        <dbReference type="ARBA" id="ARBA00013692"/>
    </source>
</evidence>
<dbReference type="InterPro" id="IPR013255">
    <property type="entry name" value="Spc25_C"/>
</dbReference>
<dbReference type="InterPro" id="IPR045143">
    <property type="entry name" value="Spc25"/>
</dbReference>
<accession>A0ABD3T509</accession>
<dbReference type="AlphaFoldDB" id="A0ABD3T509"/>
<feature type="domain" description="Chromosome segregation protein Spc25 C-terminal" evidence="13">
    <location>
        <begin position="156"/>
        <end position="226"/>
    </location>
</feature>
<evidence type="ECO:0000256" key="8">
    <source>
        <dbReference type="ARBA" id="ARBA00023306"/>
    </source>
</evidence>
<proteinExistence type="inferred from homology"/>
<evidence type="ECO:0000256" key="7">
    <source>
        <dbReference type="ARBA" id="ARBA00023054"/>
    </source>
</evidence>
<comment type="function">
    <text evidence="11">Acts as a component of the essential kinetochore-associated NDC80 complex, which is required for chromosome segregation and spindle checkpoint activity.</text>
</comment>
<keyword evidence="11" id="KW-0995">Kinetochore</keyword>
<dbReference type="GO" id="GO:0051301">
    <property type="term" value="P:cell division"/>
    <property type="evidence" value="ECO:0007669"/>
    <property type="project" value="UniProtKB-UniRule"/>
</dbReference>
<evidence type="ECO:0000256" key="2">
    <source>
        <dbReference type="ARBA" id="ARBA00006379"/>
    </source>
</evidence>
<dbReference type="Proteomes" id="UP001634394">
    <property type="component" value="Unassembled WGS sequence"/>
</dbReference>
<keyword evidence="4 11" id="KW-0158">Chromosome</keyword>
<evidence type="ECO:0000256" key="12">
    <source>
        <dbReference type="SAM" id="Coils"/>
    </source>
</evidence>
<keyword evidence="6 11" id="KW-0498">Mitosis</keyword>
<feature type="coiled-coil region" evidence="12">
    <location>
        <begin position="46"/>
        <end position="122"/>
    </location>
</feature>
<evidence type="ECO:0000256" key="1">
    <source>
        <dbReference type="ARBA" id="ARBA00004584"/>
    </source>
</evidence>
<dbReference type="CDD" id="cd23784">
    <property type="entry name" value="RWD_Spc25"/>
    <property type="match status" value="1"/>
</dbReference>
<keyword evidence="11" id="KW-0539">Nucleus</keyword>
<evidence type="ECO:0000256" key="11">
    <source>
        <dbReference type="RuleBase" id="RU367150"/>
    </source>
</evidence>
<reference evidence="14 15" key="1">
    <citation type="submission" date="2024-11" db="EMBL/GenBank/DDBJ databases">
        <title>Chromosome-level genome assembly of the freshwater bivalve Anodonta woodiana.</title>
        <authorList>
            <person name="Chen X."/>
        </authorList>
    </citation>
    <scope>NUCLEOTIDE SEQUENCE [LARGE SCALE GENOMIC DNA]</scope>
    <source>
        <strain evidence="14">MN2024</strain>
        <tissue evidence="14">Gills</tissue>
    </source>
</reference>
<dbReference type="Gene3D" id="3.30.457.50">
    <property type="entry name" value="Chromosome segregation protein Spc25"/>
    <property type="match status" value="1"/>
</dbReference>
<comment type="caution">
    <text evidence="14">The sequence shown here is derived from an EMBL/GenBank/DDBJ whole genome shotgun (WGS) entry which is preliminary data.</text>
</comment>
<protein>
    <recommendedName>
        <fullName evidence="3 11">Kinetochore protein SPC25</fullName>
    </recommendedName>
</protein>
<organism evidence="14 15">
    <name type="scientific">Sinanodonta woodiana</name>
    <name type="common">Chinese pond mussel</name>
    <name type="synonym">Anodonta woodiana</name>
    <dbReference type="NCBI Taxonomy" id="1069815"/>
    <lineage>
        <taxon>Eukaryota</taxon>
        <taxon>Metazoa</taxon>
        <taxon>Spiralia</taxon>
        <taxon>Lophotrochozoa</taxon>
        <taxon>Mollusca</taxon>
        <taxon>Bivalvia</taxon>
        <taxon>Autobranchia</taxon>
        <taxon>Heteroconchia</taxon>
        <taxon>Palaeoheterodonta</taxon>
        <taxon>Unionida</taxon>
        <taxon>Unionoidea</taxon>
        <taxon>Unionidae</taxon>
        <taxon>Unioninae</taxon>
        <taxon>Sinanodonta</taxon>
    </lineage>
</organism>
<sequence>METDQDAELRNFKNMLSQTQEKMESWMGDEFIKLEKGLKLKEEQLLQKSKEEKAMAIEKIKKITEDAKIQRQELREKSEKLEKLKQKLEEIDTQTDAMLDTREKLESDLEIAMKQTAKQKEAIASQDKECQKKLDYFRKAANVFEDRLGLKLRKTRGGRMQFVFSNIDPEEEDRIFCFFLKLEGADRKYIVEDCDPEIDDLPQLTEKLNQTNNLKSFVVAMRKRFKAKISRKKLQTESSK</sequence>
<dbReference type="PANTHER" id="PTHR14281:SF0">
    <property type="entry name" value="KINETOCHORE PROTEIN SPC25"/>
    <property type="match status" value="1"/>
</dbReference>
<comment type="subcellular location">
    <subcellularLocation>
        <location evidence="1">Chromosome</location>
        <location evidence="1">Centromere</location>
    </subcellularLocation>
    <subcellularLocation>
        <location evidence="11">Nucleus</location>
    </subcellularLocation>
    <subcellularLocation>
        <location evidence="11">Chromosome</location>
        <location evidence="11">Centromere</location>
        <location evidence="11">Kinetochore</location>
    </subcellularLocation>
</comment>
<comment type="subunit">
    <text evidence="10">Component of the NDC80 complex, which is composed of ndc80, cdca1, spbc24 and spbc25. The NDC80 complex interacts with mis12 and zwint.</text>
</comment>
<keyword evidence="7 12" id="KW-0175">Coiled coil</keyword>
<comment type="similarity">
    <text evidence="2 11">Belongs to the SPC25 family.</text>
</comment>
<name>A0ABD3T509_SINWO</name>
<keyword evidence="8 11" id="KW-0131">Cell cycle</keyword>
<evidence type="ECO:0000256" key="10">
    <source>
        <dbReference type="ARBA" id="ARBA00065771"/>
    </source>
</evidence>
<keyword evidence="5 11" id="KW-0132">Cell division</keyword>
<dbReference type="GO" id="GO:0005634">
    <property type="term" value="C:nucleus"/>
    <property type="evidence" value="ECO:0007669"/>
    <property type="project" value="UniProtKB-SubCell"/>
</dbReference>
<gene>
    <name evidence="14" type="ORF">ACJMK2_023693</name>
</gene>